<proteinExistence type="predicted"/>
<evidence type="ECO:0000259" key="1">
    <source>
        <dbReference type="Pfam" id="PF02129"/>
    </source>
</evidence>
<feature type="domain" description="Xaa-Pro dipeptidyl-peptidase-like" evidence="1">
    <location>
        <begin position="16"/>
        <end position="84"/>
    </location>
</feature>
<gene>
    <name evidence="2" type="ORF">RA271_28530</name>
</gene>
<keyword evidence="2" id="KW-0378">Hydrolase</keyword>
<reference evidence="2 3" key="1">
    <citation type="submission" date="2023-08" db="EMBL/GenBank/DDBJ databases">
        <title>Genomic and mutational analysis of Pseudomonas syringae pv. tagetis EB037 pathogenicity on sunflower.</title>
        <authorList>
            <person name="Maul J.E."/>
        </authorList>
    </citation>
    <scope>NUCLEOTIDE SEQUENCE [LARGE SCALE GENOMIC DNA]</scope>
    <source>
        <strain evidence="2 3">EB037_T1</strain>
    </source>
</reference>
<evidence type="ECO:0000313" key="3">
    <source>
        <dbReference type="Proteomes" id="UP001610657"/>
    </source>
</evidence>
<feature type="non-terminal residue" evidence="2">
    <location>
        <position position="88"/>
    </location>
</feature>
<protein>
    <submittedName>
        <fullName evidence="2">CocE/NonD family hydrolase</fullName>
    </submittedName>
</protein>
<dbReference type="InterPro" id="IPR000383">
    <property type="entry name" value="Xaa-Pro-like_dom"/>
</dbReference>
<sequence>WATTVKTTHRTIPGWDGTPLGAFVIEPQDAGGGRYPLLVMPSSWAVPCVEYVGVAQSLAQRGYVVISYSSRGFWESGGSIYIAGPSTV</sequence>
<dbReference type="SUPFAM" id="SSF53474">
    <property type="entry name" value="alpha/beta-Hydrolases"/>
    <property type="match status" value="1"/>
</dbReference>
<name>A0ABW7NW21_9PSED</name>
<keyword evidence="3" id="KW-1185">Reference proteome</keyword>
<dbReference type="Pfam" id="PF02129">
    <property type="entry name" value="Peptidase_S15"/>
    <property type="match status" value="1"/>
</dbReference>
<comment type="caution">
    <text evidence="2">The sequence shown here is derived from an EMBL/GenBank/DDBJ whole genome shotgun (WGS) entry which is preliminary data.</text>
</comment>
<dbReference type="RefSeq" id="WP_395577833.1">
    <property type="nucleotide sequence ID" value="NZ_JAVCQK010000324.1"/>
</dbReference>
<evidence type="ECO:0000313" key="2">
    <source>
        <dbReference type="EMBL" id="MFH7519073.1"/>
    </source>
</evidence>
<organism evidence="2 3">
    <name type="scientific">Pseudomonas syringae pv. tagetis</name>
    <dbReference type="NCBI Taxonomy" id="129140"/>
    <lineage>
        <taxon>Bacteria</taxon>
        <taxon>Pseudomonadati</taxon>
        <taxon>Pseudomonadota</taxon>
        <taxon>Gammaproteobacteria</taxon>
        <taxon>Pseudomonadales</taxon>
        <taxon>Pseudomonadaceae</taxon>
        <taxon>Pseudomonas</taxon>
    </lineage>
</organism>
<dbReference type="EMBL" id="JAVCQK010000324">
    <property type="protein sequence ID" value="MFH7519073.1"/>
    <property type="molecule type" value="Genomic_DNA"/>
</dbReference>
<dbReference type="InterPro" id="IPR029058">
    <property type="entry name" value="AB_hydrolase_fold"/>
</dbReference>
<feature type="non-terminal residue" evidence="2">
    <location>
        <position position="1"/>
    </location>
</feature>
<dbReference type="GO" id="GO:0016787">
    <property type="term" value="F:hydrolase activity"/>
    <property type="evidence" value="ECO:0007669"/>
    <property type="project" value="UniProtKB-KW"/>
</dbReference>
<dbReference type="Proteomes" id="UP001610657">
    <property type="component" value="Unassembled WGS sequence"/>
</dbReference>
<accession>A0ABW7NW21</accession>
<dbReference type="Gene3D" id="3.40.50.1820">
    <property type="entry name" value="alpha/beta hydrolase"/>
    <property type="match status" value="1"/>
</dbReference>